<protein>
    <recommendedName>
        <fullName evidence="3">Reverse transcriptase domain-containing protein</fullName>
    </recommendedName>
</protein>
<evidence type="ECO:0000313" key="2">
    <source>
        <dbReference type="Proteomes" id="UP001159659"/>
    </source>
</evidence>
<proteinExistence type="predicted"/>
<dbReference type="AlphaFoldDB" id="A0AAV0T0Q2"/>
<evidence type="ECO:0000313" key="1">
    <source>
        <dbReference type="EMBL" id="CAI5709533.1"/>
    </source>
</evidence>
<dbReference type="Proteomes" id="UP001159659">
    <property type="component" value="Unassembled WGS sequence"/>
</dbReference>
<accession>A0AAV0T0Q2</accession>
<name>A0AAV0T0Q2_9STRA</name>
<organism evidence="1 2">
    <name type="scientific">Peronospora farinosa</name>
    <dbReference type="NCBI Taxonomy" id="134698"/>
    <lineage>
        <taxon>Eukaryota</taxon>
        <taxon>Sar</taxon>
        <taxon>Stramenopiles</taxon>
        <taxon>Oomycota</taxon>
        <taxon>Peronosporomycetes</taxon>
        <taxon>Peronosporales</taxon>
        <taxon>Peronosporaceae</taxon>
        <taxon>Peronospora</taxon>
    </lineage>
</organism>
<dbReference type="EMBL" id="CANTFK010000226">
    <property type="protein sequence ID" value="CAI5709533.1"/>
    <property type="molecule type" value="Genomic_DNA"/>
</dbReference>
<comment type="caution">
    <text evidence="1">The sequence shown here is derived from an EMBL/GenBank/DDBJ whole genome shotgun (WGS) entry which is preliminary data.</text>
</comment>
<sequence>MLDAPLTANDFYYAIKHNSRGKSPGTYVEVPTSCLPLAFVQKRFLGRSQKLSSVGFTEQDAKLGPKALAYRLNHVIRSLLGVDQFGFMPGRNIRHAL</sequence>
<reference evidence="1" key="1">
    <citation type="submission" date="2022-12" db="EMBL/GenBank/DDBJ databases">
        <authorList>
            <person name="Webb A."/>
        </authorList>
    </citation>
    <scope>NUCLEOTIDE SEQUENCE</scope>
    <source>
        <strain evidence="1">Pf2</strain>
    </source>
</reference>
<evidence type="ECO:0008006" key="3">
    <source>
        <dbReference type="Google" id="ProtNLM"/>
    </source>
</evidence>
<gene>
    <name evidence="1" type="ORF">PFR002_LOCUS2037</name>
</gene>